<dbReference type="Proteomes" id="UP001177597">
    <property type="component" value="Chromosome"/>
</dbReference>
<dbReference type="PANTHER" id="PTHR39176">
    <property type="entry name" value="PERIPLASMIC PROTEIN-RELATED"/>
    <property type="match status" value="1"/>
</dbReference>
<dbReference type="AlphaFoldDB" id="A0AA95K3D2"/>
<reference evidence="3" key="1">
    <citation type="submission" date="2023-04" db="EMBL/GenBank/DDBJ databases">
        <title>Genome dynamics across the evolutionary transition to endosymbiosis.</title>
        <authorList>
            <person name="Siozios S."/>
            <person name="Nadal-Jimenez P."/>
            <person name="Azagi T."/>
            <person name="Sprong H."/>
            <person name="Frost C.L."/>
            <person name="Parratt S.R."/>
            <person name="Taylor G."/>
            <person name="Brettell L."/>
            <person name="Lew K.C."/>
            <person name="Croft L."/>
            <person name="King K.C."/>
            <person name="Brockhurst M.A."/>
            <person name="Hypsa V."/>
            <person name="Novakova E."/>
            <person name="Darby A.C."/>
            <person name="Hurst G.D.D."/>
        </authorList>
    </citation>
    <scope>NUCLEOTIDE SEQUENCE</scope>
    <source>
        <strain evidence="3">AIh</strain>
    </source>
</reference>
<keyword evidence="1" id="KW-0732">Signal</keyword>
<sequence>MRKLTIVIMLFISKLVLADSINIDQTLEQCLAKPTTVSTLDSVDCYQNALKLWDNELNKQYQLLIADKKLSSRFKTALKKSQLAWIKYRDLNLEAINRFYDTQQGTYWGIAAMANKIELTKNKALELTKLRTSTEIGN</sequence>
<protein>
    <submittedName>
        <fullName evidence="3">DUF1311 domain-containing protein</fullName>
    </submittedName>
</protein>
<dbReference type="PANTHER" id="PTHR39176:SF1">
    <property type="entry name" value="PERIPLASMIC PROTEIN"/>
    <property type="match status" value="1"/>
</dbReference>
<proteinExistence type="predicted"/>
<feature type="domain" description="Lysozyme inhibitor LprI-like N-terminal" evidence="2">
    <location>
        <begin position="30"/>
        <end position="127"/>
    </location>
</feature>
<name>A0AA95K3D2_9GAMM</name>
<evidence type="ECO:0000313" key="4">
    <source>
        <dbReference type="Proteomes" id="UP001177597"/>
    </source>
</evidence>
<dbReference type="Gene3D" id="1.20.1270.180">
    <property type="match status" value="1"/>
</dbReference>
<organism evidence="3 4">
    <name type="scientific">Arsenophonus nasoniae</name>
    <name type="common">son-killer infecting Nasonia vitripennis</name>
    <dbReference type="NCBI Taxonomy" id="638"/>
    <lineage>
        <taxon>Bacteria</taxon>
        <taxon>Pseudomonadati</taxon>
        <taxon>Pseudomonadota</taxon>
        <taxon>Gammaproteobacteria</taxon>
        <taxon>Enterobacterales</taxon>
        <taxon>Morganellaceae</taxon>
        <taxon>Arsenophonus</taxon>
    </lineage>
</organism>
<feature type="chain" id="PRO_5041738125" evidence="1">
    <location>
        <begin position="19"/>
        <end position="138"/>
    </location>
</feature>
<feature type="signal peptide" evidence="1">
    <location>
        <begin position="1"/>
        <end position="18"/>
    </location>
</feature>
<gene>
    <name evidence="3" type="ORF">QE207_14390</name>
</gene>
<accession>A0AA95K3D2</accession>
<dbReference type="InterPro" id="IPR009739">
    <property type="entry name" value="LprI-like_N"/>
</dbReference>
<dbReference type="EMBL" id="CP123498">
    <property type="protein sequence ID" value="WGL94860.1"/>
    <property type="molecule type" value="Genomic_DNA"/>
</dbReference>
<dbReference type="Pfam" id="PF07007">
    <property type="entry name" value="LprI"/>
    <property type="match status" value="1"/>
</dbReference>
<evidence type="ECO:0000313" key="3">
    <source>
        <dbReference type="EMBL" id="WGL94860.1"/>
    </source>
</evidence>
<evidence type="ECO:0000259" key="2">
    <source>
        <dbReference type="Pfam" id="PF07007"/>
    </source>
</evidence>
<evidence type="ECO:0000256" key="1">
    <source>
        <dbReference type="SAM" id="SignalP"/>
    </source>
</evidence>
<dbReference type="RefSeq" id="WP_280629010.1">
    <property type="nucleotide sequence ID" value="NZ_CP123498.1"/>
</dbReference>